<sequence length="147" mass="15990">MKASTRILQGFILLLTLGAAAFVVEAAPTSSEPVTVRMLVVVDRSSPESWKVAMNLVHHTIRYQGIDHSVLELMAIGPGMGLLLKGTPYAADIQSLSLYGAKFVLCRRNLAAAHIPISRVAEDVGIVEDSVVELQRRQSQGWVIAWP</sequence>
<dbReference type="AlphaFoldDB" id="A0A1D8ISB5"/>
<dbReference type="SUPFAM" id="SSF75169">
    <property type="entry name" value="DsrEFH-like"/>
    <property type="match status" value="1"/>
</dbReference>
<evidence type="ECO:0000313" key="2">
    <source>
        <dbReference type="EMBL" id="AOU99285.1"/>
    </source>
</evidence>
<name>A0A1D8ISB5_9GAMM</name>
<keyword evidence="3" id="KW-1185">Reference proteome</keyword>
<evidence type="ECO:0008006" key="4">
    <source>
        <dbReference type="Google" id="ProtNLM"/>
    </source>
</evidence>
<dbReference type="Proteomes" id="UP000095401">
    <property type="component" value="Chromosome"/>
</dbReference>
<dbReference type="Gene3D" id="3.40.1260.10">
    <property type="entry name" value="DsrEFH-like"/>
    <property type="match status" value="1"/>
</dbReference>
<evidence type="ECO:0000256" key="1">
    <source>
        <dbReference type="SAM" id="SignalP"/>
    </source>
</evidence>
<dbReference type="RefSeq" id="WP_070079635.1">
    <property type="nucleotide sequence ID" value="NZ_CP017415.1"/>
</dbReference>
<gene>
    <name evidence="2" type="ORF">BI364_16300</name>
</gene>
<keyword evidence="1" id="KW-0732">Signal</keyword>
<feature type="chain" id="PRO_5009108465" description="DsrE/DsrF-like family protein" evidence="1">
    <location>
        <begin position="27"/>
        <end position="147"/>
    </location>
</feature>
<accession>A0A1D8ISB5</accession>
<dbReference type="InterPro" id="IPR027396">
    <property type="entry name" value="DsrEFH-like"/>
</dbReference>
<dbReference type="EMBL" id="CP017415">
    <property type="protein sequence ID" value="AOU99285.1"/>
    <property type="molecule type" value="Genomic_DNA"/>
</dbReference>
<evidence type="ECO:0000313" key="3">
    <source>
        <dbReference type="Proteomes" id="UP000095401"/>
    </source>
</evidence>
<feature type="signal peptide" evidence="1">
    <location>
        <begin position="1"/>
        <end position="26"/>
    </location>
</feature>
<dbReference type="KEGG" id="aprs:BI364_16300"/>
<protein>
    <recommendedName>
        <fullName evidence="4">DsrE/DsrF-like family protein</fullName>
    </recommendedName>
</protein>
<reference evidence="3" key="1">
    <citation type="submission" date="2016-09" db="EMBL/GenBank/DDBJ databases">
        <title>Acidihalobacter prosperus F5.</title>
        <authorList>
            <person name="Khaleque H.N."/>
            <person name="Ramsay J.P."/>
            <person name="Kaksonen A.H."/>
            <person name="Boxall N.J."/>
            <person name="Watkin E.L.J."/>
        </authorList>
    </citation>
    <scope>NUCLEOTIDE SEQUENCE [LARGE SCALE GENOMIC DNA]</scope>
    <source>
        <strain evidence="3">F5</strain>
    </source>
</reference>
<proteinExistence type="predicted"/>
<organism evidence="2 3">
    <name type="scientific">Acidihalobacter yilgarnensis</name>
    <dbReference type="NCBI Taxonomy" id="2819280"/>
    <lineage>
        <taxon>Bacteria</taxon>
        <taxon>Pseudomonadati</taxon>
        <taxon>Pseudomonadota</taxon>
        <taxon>Gammaproteobacteria</taxon>
        <taxon>Chromatiales</taxon>
        <taxon>Ectothiorhodospiraceae</taxon>
        <taxon>Acidihalobacter</taxon>
    </lineage>
</organism>